<reference evidence="1 2" key="1">
    <citation type="submission" date="2019-08" db="EMBL/GenBank/DDBJ databases">
        <title>In-depth cultivation of the pig gut microbiome towards novel bacterial diversity and tailored functional studies.</title>
        <authorList>
            <person name="Wylensek D."/>
            <person name="Hitch T.C.A."/>
            <person name="Clavel T."/>
        </authorList>
    </citation>
    <scope>NUCLEOTIDE SEQUENCE [LARGE SCALE GENOMIC DNA]</scope>
    <source>
        <strain evidence="1 2">LKV-178-WT-2A</strain>
    </source>
</reference>
<name>A0A7K0KD17_9BACT</name>
<accession>A0A7K0KD17</accession>
<keyword evidence="2" id="KW-1185">Reference proteome</keyword>
<evidence type="ECO:0000313" key="2">
    <source>
        <dbReference type="Proteomes" id="UP000438914"/>
    </source>
</evidence>
<dbReference type="AlphaFoldDB" id="A0A7K0KD17"/>
<dbReference type="RefSeq" id="WP_154533391.1">
    <property type="nucleotide sequence ID" value="NZ_VUNG01000005.1"/>
</dbReference>
<gene>
    <name evidence="1" type="ORF">FYJ73_03830</name>
</gene>
<organism evidence="1 2">
    <name type="scientific">Hallella mizrahii</name>
    <dbReference type="NCBI Taxonomy" id="2606637"/>
    <lineage>
        <taxon>Bacteria</taxon>
        <taxon>Pseudomonadati</taxon>
        <taxon>Bacteroidota</taxon>
        <taxon>Bacteroidia</taxon>
        <taxon>Bacteroidales</taxon>
        <taxon>Prevotellaceae</taxon>
        <taxon>Hallella</taxon>
    </lineage>
</organism>
<comment type="caution">
    <text evidence="1">The sequence shown here is derived from an EMBL/GenBank/DDBJ whole genome shotgun (WGS) entry which is preliminary data.</text>
</comment>
<dbReference type="Proteomes" id="UP000438914">
    <property type="component" value="Unassembled WGS sequence"/>
</dbReference>
<protein>
    <submittedName>
        <fullName evidence="1">Uncharacterized protein</fullName>
    </submittedName>
</protein>
<evidence type="ECO:0000313" key="1">
    <source>
        <dbReference type="EMBL" id="MST83812.1"/>
    </source>
</evidence>
<sequence length="125" mass="13663">MKRLLHIFPALVFSLLIVAMSAGLSVEVCMHSGRAEVAQIAEAQGNHDCHGMKGCMVVKTIKLAPSSLAESHLFDFSQHGVTVVPTTGLLSLAHSFILIHAPSAYIPTWCSPPREYLHHLRVLRL</sequence>
<dbReference type="EMBL" id="VUNG01000005">
    <property type="protein sequence ID" value="MST83812.1"/>
    <property type="molecule type" value="Genomic_DNA"/>
</dbReference>
<proteinExistence type="predicted"/>